<dbReference type="GO" id="GO:0006357">
    <property type="term" value="P:regulation of transcription by RNA polymerase II"/>
    <property type="evidence" value="ECO:0007669"/>
    <property type="project" value="TreeGrafter"/>
</dbReference>
<evidence type="ECO:0000256" key="3">
    <source>
        <dbReference type="ARBA" id="ARBA00023155"/>
    </source>
</evidence>
<dbReference type="PANTHER" id="PTHR24324:SF5">
    <property type="entry name" value="HEMATOPOIETICALLY-EXPRESSED HOMEOBOX PROTEIN HHEX"/>
    <property type="match status" value="1"/>
</dbReference>
<feature type="compositionally biased region" description="Pro residues" evidence="7">
    <location>
        <begin position="529"/>
        <end position="546"/>
    </location>
</feature>
<dbReference type="PANTHER" id="PTHR24324">
    <property type="entry name" value="HOMEOBOX PROTEIN HHEX"/>
    <property type="match status" value="1"/>
</dbReference>
<organism evidence="9 10">
    <name type="scientific">Puccinia sorghi</name>
    <dbReference type="NCBI Taxonomy" id="27349"/>
    <lineage>
        <taxon>Eukaryota</taxon>
        <taxon>Fungi</taxon>
        <taxon>Dikarya</taxon>
        <taxon>Basidiomycota</taxon>
        <taxon>Pucciniomycotina</taxon>
        <taxon>Pucciniomycetes</taxon>
        <taxon>Pucciniales</taxon>
        <taxon>Pucciniaceae</taxon>
        <taxon>Puccinia</taxon>
    </lineage>
</organism>
<feature type="compositionally biased region" description="Low complexity" evidence="7">
    <location>
        <begin position="10"/>
        <end position="30"/>
    </location>
</feature>
<evidence type="ECO:0000256" key="2">
    <source>
        <dbReference type="ARBA" id="ARBA00023125"/>
    </source>
</evidence>
<feature type="compositionally biased region" description="Polar residues" evidence="7">
    <location>
        <begin position="510"/>
        <end position="524"/>
    </location>
</feature>
<name>A0A0L6VK54_9BASI</name>
<keyword evidence="4 5" id="KW-0539">Nucleus</keyword>
<dbReference type="SUPFAM" id="SSF46689">
    <property type="entry name" value="Homeodomain-like"/>
    <property type="match status" value="1"/>
</dbReference>
<dbReference type="Pfam" id="PF00046">
    <property type="entry name" value="Homeodomain"/>
    <property type="match status" value="1"/>
</dbReference>
<dbReference type="OrthoDB" id="6159439at2759"/>
<dbReference type="CDD" id="cd00086">
    <property type="entry name" value="homeodomain"/>
    <property type="match status" value="1"/>
</dbReference>
<dbReference type="GO" id="GO:0005634">
    <property type="term" value="C:nucleus"/>
    <property type="evidence" value="ECO:0007669"/>
    <property type="project" value="UniProtKB-SubCell"/>
</dbReference>
<feature type="region of interest" description="Disordered" evidence="7">
    <location>
        <begin position="162"/>
        <end position="200"/>
    </location>
</feature>
<comment type="subcellular location">
    <subcellularLocation>
        <location evidence="1 5 6">Nucleus</location>
    </subcellularLocation>
</comment>
<dbReference type="GO" id="GO:0000978">
    <property type="term" value="F:RNA polymerase II cis-regulatory region sequence-specific DNA binding"/>
    <property type="evidence" value="ECO:0007669"/>
    <property type="project" value="TreeGrafter"/>
</dbReference>
<dbReference type="InterPro" id="IPR009057">
    <property type="entry name" value="Homeodomain-like_sf"/>
</dbReference>
<dbReference type="PROSITE" id="PS50071">
    <property type="entry name" value="HOMEOBOX_2"/>
    <property type="match status" value="1"/>
</dbReference>
<feature type="compositionally biased region" description="Polar residues" evidence="7">
    <location>
        <begin position="330"/>
        <end position="340"/>
    </location>
</feature>
<protein>
    <recommendedName>
        <fullName evidence="8">Homeobox domain-containing protein</fullName>
    </recommendedName>
</protein>
<evidence type="ECO:0000256" key="1">
    <source>
        <dbReference type="ARBA" id="ARBA00004123"/>
    </source>
</evidence>
<feature type="compositionally biased region" description="Polar residues" evidence="7">
    <location>
        <begin position="261"/>
        <end position="272"/>
    </location>
</feature>
<evidence type="ECO:0000313" key="9">
    <source>
        <dbReference type="EMBL" id="KNZ61161.1"/>
    </source>
</evidence>
<comment type="caution">
    <text evidence="9">The sequence shown here is derived from an EMBL/GenBank/DDBJ whole genome shotgun (WGS) entry which is preliminary data.</text>
</comment>
<dbReference type="VEuPathDB" id="FungiDB:VP01_1443g4"/>
<dbReference type="InterPro" id="IPR051000">
    <property type="entry name" value="Homeobox_DNA-bind_prot"/>
</dbReference>
<evidence type="ECO:0000256" key="4">
    <source>
        <dbReference type="ARBA" id="ARBA00023242"/>
    </source>
</evidence>
<dbReference type="Gene3D" id="1.10.10.60">
    <property type="entry name" value="Homeodomain-like"/>
    <property type="match status" value="1"/>
</dbReference>
<feature type="region of interest" description="Disordered" evidence="7">
    <location>
        <begin position="1"/>
        <end position="39"/>
    </location>
</feature>
<feature type="compositionally biased region" description="Low complexity" evidence="7">
    <location>
        <begin position="547"/>
        <end position="580"/>
    </location>
</feature>
<gene>
    <name evidence="9" type="ORF">VP01_1443g4</name>
</gene>
<feature type="domain" description="Homeobox" evidence="8">
    <location>
        <begin position="73"/>
        <end position="165"/>
    </location>
</feature>
<feature type="region of interest" description="Disordered" evidence="7">
    <location>
        <begin position="412"/>
        <end position="600"/>
    </location>
</feature>
<evidence type="ECO:0000256" key="6">
    <source>
        <dbReference type="RuleBase" id="RU000682"/>
    </source>
</evidence>
<evidence type="ECO:0000256" key="5">
    <source>
        <dbReference type="PROSITE-ProRule" id="PRU00108"/>
    </source>
</evidence>
<keyword evidence="3 5" id="KW-0371">Homeobox</keyword>
<proteinExistence type="predicted"/>
<dbReference type="AlphaFoldDB" id="A0A0L6VK54"/>
<feature type="region of interest" description="Disordered" evidence="7">
    <location>
        <begin position="247"/>
        <end position="373"/>
    </location>
</feature>
<sequence length="600" mass="65393">MSSFGPSVVSPTQAMSQQAPSSPTSQSHPHAGGSVYAHQKWNVASQQPQLYLARLPPVAPASDSNSARSIQLGVPRPKRKRITPEQLEVLSNLFEYTDTPTFDLREAIGAKLGMSNREVQVSHNIKLACHYSLFHALFPTLSSLSWALPFPQVWFQNRRAKVNRQRAPPTTQVTLHDRPVPSTSQQDPGRSSHGRLKNSSSELLLPSVSSLLHRYSLTVGYFSTDASSPTLSSAPLLPPFQPSVPGVSSIPDALGRPRRSQLATGSSSPQDIHNSDRPPQMPELQLRSPSGSHRRNNPNPPGSPYSRKWFPRRVTDGASHNRSACALSPRRSSTDPQPQSAILPDHLATHHPARPRWSSPQETGSRDNLHVTPHYAGSQHLDTIGSMALDHPHPSDSAVTENYYSISVVPREREDNVEPPSASFAHDSSNNNQMSCSETNSSPRSISPPSHGPLARNRQTWHSRGESMPSNELPPALREPRQESAVHGSLHLCCPTQQPSSFHQAKRSLSAEQPTSATPRSLFSSRYLPPLPNPVRPGPGSFPPPAALRVVPVRRGNAPPGHSSLSSSPSGSGFRLPPLLNDRPTDNHLLIPPCHPSQSR</sequence>
<accession>A0A0L6VK54</accession>
<evidence type="ECO:0000259" key="8">
    <source>
        <dbReference type="PROSITE" id="PS50071"/>
    </source>
</evidence>
<evidence type="ECO:0000256" key="7">
    <source>
        <dbReference type="SAM" id="MobiDB-lite"/>
    </source>
</evidence>
<dbReference type="EMBL" id="LAVV01004932">
    <property type="protein sequence ID" value="KNZ61161.1"/>
    <property type="molecule type" value="Genomic_DNA"/>
</dbReference>
<feature type="DNA-binding region" description="Homeobox" evidence="5">
    <location>
        <begin position="75"/>
        <end position="166"/>
    </location>
</feature>
<keyword evidence="10" id="KW-1185">Reference proteome</keyword>
<feature type="compositionally biased region" description="Polar residues" evidence="7">
    <location>
        <begin position="426"/>
        <end position="448"/>
    </location>
</feature>
<evidence type="ECO:0000313" key="10">
    <source>
        <dbReference type="Proteomes" id="UP000037035"/>
    </source>
</evidence>
<keyword evidence="2 5" id="KW-0238">DNA-binding</keyword>
<dbReference type="GO" id="GO:0030154">
    <property type="term" value="P:cell differentiation"/>
    <property type="evidence" value="ECO:0007669"/>
    <property type="project" value="TreeGrafter"/>
</dbReference>
<dbReference type="InterPro" id="IPR001356">
    <property type="entry name" value="HD"/>
</dbReference>
<dbReference type="SMART" id="SM00389">
    <property type="entry name" value="HOX"/>
    <property type="match status" value="1"/>
</dbReference>
<dbReference type="STRING" id="27349.A0A0L6VK54"/>
<dbReference type="Proteomes" id="UP000037035">
    <property type="component" value="Unassembled WGS sequence"/>
</dbReference>
<reference evidence="9 10" key="1">
    <citation type="submission" date="2015-08" db="EMBL/GenBank/DDBJ databases">
        <title>Next Generation Sequencing and Analysis of the Genome of Puccinia sorghi L Schw, the Causal Agent of Maize Common Rust.</title>
        <authorList>
            <person name="Rochi L."/>
            <person name="Burguener G."/>
            <person name="Darino M."/>
            <person name="Turjanski A."/>
            <person name="Kreff E."/>
            <person name="Dieguez M.J."/>
            <person name="Sacco F."/>
        </authorList>
    </citation>
    <scope>NUCLEOTIDE SEQUENCE [LARGE SCALE GENOMIC DNA]</scope>
    <source>
        <strain evidence="9 10">RO10H11247</strain>
    </source>
</reference>